<gene>
    <name evidence="1" type="ORF">C5471_18100</name>
</gene>
<evidence type="ECO:0000313" key="1">
    <source>
        <dbReference type="EMBL" id="NHB89503.1"/>
    </source>
</evidence>
<dbReference type="Gene3D" id="3.40.50.980">
    <property type="match status" value="1"/>
</dbReference>
<proteinExistence type="predicted"/>
<organism evidence="1 2">
    <name type="scientific">Photorhabdus tasmaniensis</name>
    <dbReference type="NCBI Taxonomy" id="1004159"/>
    <lineage>
        <taxon>Bacteria</taxon>
        <taxon>Pseudomonadati</taxon>
        <taxon>Pseudomonadota</taxon>
        <taxon>Gammaproteobacteria</taxon>
        <taxon>Enterobacterales</taxon>
        <taxon>Morganellaceae</taxon>
        <taxon>Photorhabdus</taxon>
    </lineage>
</organism>
<dbReference type="EMBL" id="PUJU01000046">
    <property type="protein sequence ID" value="NHB89503.1"/>
    <property type="molecule type" value="Genomic_DNA"/>
</dbReference>
<evidence type="ECO:0008006" key="3">
    <source>
        <dbReference type="Google" id="ProtNLM"/>
    </source>
</evidence>
<evidence type="ECO:0000313" key="2">
    <source>
        <dbReference type="Proteomes" id="UP000697802"/>
    </source>
</evidence>
<sequence>MSFVNTFVDVMEQNCIAQFSSISFDAFVFELWVALSYGASMCIVDSETLLYKNRFYKTVTENKISIALITTTLINNGILDNFIGLTSFRRLYSSDMPLVLFNNFKGVLDDMISVNFYHRKHIT</sequence>
<name>A0ABX0GK52_9GAMM</name>
<accession>A0ABX0GK52</accession>
<reference evidence="1 2" key="1">
    <citation type="submission" date="2018-02" db="EMBL/GenBank/DDBJ databases">
        <authorList>
            <person name="Machado R.A."/>
        </authorList>
    </citation>
    <scope>NUCLEOTIDE SEQUENCE [LARGE SCALE GENOMIC DNA]</scope>
    <source>
        <strain evidence="1 2">T327</strain>
    </source>
</reference>
<comment type="caution">
    <text evidence="1">The sequence shown here is derived from an EMBL/GenBank/DDBJ whole genome shotgun (WGS) entry which is preliminary data.</text>
</comment>
<dbReference type="SUPFAM" id="SSF56801">
    <property type="entry name" value="Acetyl-CoA synthetase-like"/>
    <property type="match status" value="1"/>
</dbReference>
<dbReference type="Proteomes" id="UP000697802">
    <property type="component" value="Unassembled WGS sequence"/>
</dbReference>
<protein>
    <recommendedName>
        <fullName evidence="3">AMP-dependent synthetase/ligase domain-containing protein</fullName>
    </recommendedName>
</protein>
<keyword evidence="2" id="KW-1185">Reference proteome</keyword>